<sequence>MPTKAILMKLSSFETQKLDQTQEISQAFHHCRATGPELGPQILVTFQAGRMRSCEPDIQVPTTLPQPFLTG</sequence>
<proteinExistence type="predicted"/>
<protein>
    <submittedName>
        <fullName evidence="1 3">Uncharacterized protein</fullName>
    </submittedName>
</protein>
<evidence type="ECO:0000313" key="1">
    <source>
        <dbReference type="EMBL" id="VDL61462.1"/>
    </source>
</evidence>
<dbReference type="AlphaFoldDB" id="A0A0R3SUH0"/>
<accession>A0A0R3SUH0</accession>
<evidence type="ECO:0000313" key="3">
    <source>
        <dbReference type="WBParaSite" id="HDID_0000914601-mRNA-1"/>
    </source>
</evidence>
<dbReference type="Proteomes" id="UP000274504">
    <property type="component" value="Unassembled WGS sequence"/>
</dbReference>
<reference evidence="1 2" key="2">
    <citation type="submission" date="2018-11" db="EMBL/GenBank/DDBJ databases">
        <authorList>
            <consortium name="Pathogen Informatics"/>
        </authorList>
    </citation>
    <scope>NUCLEOTIDE SEQUENCE [LARGE SCALE GENOMIC DNA]</scope>
</reference>
<evidence type="ECO:0000313" key="2">
    <source>
        <dbReference type="Proteomes" id="UP000274504"/>
    </source>
</evidence>
<organism evidence="3">
    <name type="scientific">Hymenolepis diminuta</name>
    <name type="common">Rat tapeworm</name>
    <dbReference type="NCBI Taxonomy" id="6216"/>
    <lineage>
        <taxon>Eukaryota</taxon>
        <taxon>Metazoa</taxon>
        <taxon>Spiralia</taxon>
        <taxon>Lophotrochozoa</taxon>
        <taxon>Platyhelminthes</taxon>
        <taxon>Cestoda</taxon>
        <taxon>Eucestoda</taxon>
        <taxon>Cyclophyllidea</taxon>
        <taxon>Hymenolepididae</taxon>
        <taxon>Hymenolepis</taxon>
    </lineage>
</organism>
<gene>
    <name evidence="1" type="ORF">HDID_LOCUS9144</name>
</gene>
<name>A0A0R3SUH0_HYMDI</name>
<dbReference type="WBParaSite" id="HDID_0000914601-mRNA-1">
    <property type="protein sequence ID" value="HDID_0000914601-mRNA-1"/>
    <property type="gene ID" value="HDID_0000914601"/>
</dbReference>
<reference evidence="3" key="1">
    <citation type="submission" date="2017-02" db="UniProtKB">
        <authorList>
            <consortium name="WormBaseParasite"/>
        </authorList>
    </citation>
    <scope>IDENTIFICATION</scope>
</reference>
<dbReference type="EMBL" id="UYSG01011222">
    <property type="protein sequence ID" value="VDL61462.1"/>
    <property type="molecule type" value="Genomic_DNA"/>
</dbReference>